<dbReference type="CDD" id="cd00082">
    <property type="entry name" value="HisKA"/>
    <property type="match status" value="1"/>
</dbReference>
<feature type="domain" description="Response regulatory" evidence="15">
    <location>
        <begin position="1102"/>
        <end position="1217"/>
    </location>
</feature>
<keyword evidence="12" id="KW-0812">Transmembrane</keyword>
<dbReference type="EC" id="2.7.13.3" evidence="2"/>
<feature type="domain" description="Histidine kinase" evidence="14">
    <location>
        <begin position="841"/>
        <end position="1063"/>
    </location>
</feature>
<dbReference type="GO" id="GO:0000155">
    <property type="term" value="F:phosphorelay sensor kinase activity"/>
    <property type="evidence" value="ECO:0007669"/>
    <property type="project" value="InterPro"/>
</dbReference>
<evidence type="ECO:0000256" key="12">
    <source>
        <dbReference type="SAM" id="Phobius"/>
    </source>
</evidence>
<evidence type="ECO:0000256" key="5">
    <source>
        <dbReference type="ARBA" id="ARBA00022741"/>
    </source>
</evidence>
<dbReference type="FunFam" id="1.10.287.130:FF:000045">
    <property type="entry name" value="Two-component system sensor histidine kinase/response regulator"/>
    <property type="match status" value="1"/>
</dbReference>
<dbReference type="Gene3D" id="1.10.10.60">
    <property type="entry name" value="Homeodomain-like"/>
    <property type="match status" value="1"/>
</dbReference>
<keyword evidence="17" id="KW-1185">Reference proteome</keyword>
<dbReference type="InterPro" id="IPR011006">
    <property type="entry name" value="CheY-like_superfamily"/>
</dbReference>
<dbReference type="InterPro" id="IPR015943">
    <property type="entry name" value="WD40/YVTN_repeat-like_dom_sf"/>
</dbReference>
<dbReference type="SMART" id="SM00448">
    <property type="entry name" value="REC"/>
    <property type="match status" value="1"/>
</dbReference>
<dbReference type="InterPro" id="IPR003661">
    <property type="entry name" value="HisK_dim/P_dom"/>
</dbReference>
<gene>
    <name evidence="16" type="ORF">GCM10007049_24030</name>
</gene>
<evidence type="ECO:0000256" key="10">
    <source>
        <dbReference type="ARBA" id="ARBA00023163"/>
    </source>
</evidence>
<proteinExistence type="predicted"/>
<keyword evidence="6 16" id="KW-0418">Kinase</keyword>
<evidence type="ECO:0000256" key="6">
    <source>
        <dbReference type="ARBA" id="ARBA00022777"/>
    </source>
</evidence>
<dbReference type="SMART" id="SM00342">
    <property type="entry name" value="HTH_ARAC"/>
    <property type="match status" value="1"/>
</dbReference>
<dbReference type="EMBL" id="BMWX01000004">
    <property type="protein sequence ID" value="GGZ30491.1"/>
    <property type="molecule type" value="Genomic_DNA"/>
</dbReference>
<dbReference type="SUPFAM" id="SSF50998">
    <property type="entry name" value="Quinoprotein alcohol dehydrogenase-like"/>
    <property type="match status" value="1"/>
</dbReference>
<protein>
    <recommendedName>
        <fullName evidence="2">histidine kinase</fullName>
        <ecNumber evidence="2">2.7.13.3</ecNumber>
    </recommendedName>
</protein>
<dbReference type="InterPro" id="IPR036890">
    <property type="entry name" value="HATPase_C_sf"/>
</dbReference>
<dbReference type="SUPFAM" id="SSF55874">
    <property type="entry name" value="ATPase domain of HSP90 chaperone/DNA topoisomerase II/histidine kinase"/>
    <property type="match status" value="1"/>
</dbReference>
<dbReference type="SUPFAM" id="SSF52172">
    <property type="entry name" value="CheY-like"/>
    <property type="match status" value="1"/>
</dbReference>
<dbReference type="Pfam" id="PF07494">
    <property type="entry name" value="Reg_prop"/>
    <property type="match status" value="2"/>
</dbReference>
<dbReference type="InterPro" id="IPR011047">
    <property type="entry name" value="Quinoprotein_ADH-like_sf"/>
</dbReference>
<keyword evidence="12" id="KW-0472">Membrane</keyword>
<keyword evidence="5" id="KW-0547">Nucleotide-binding</keyword>
<dbReference type="Proteomes" id="UP000619457">
    <property type="component" value="Unassembled WGS sequence"/>
</dbReference>
<feature type="modified residue" description="4-aspartylphosphate" evidence="11">
    <location>
        <position position="1150"/>
    </location>
</feature>
<dbReference type="Pfam" id="PF07495">
    <property type="entry name" value="Y_Y_Y"/>
    <property type="match status" value="1"/>
</dbReference>
<dbReference type="CDD" id="cd00063">
    <property type="entry name" value="FN3"/>
    <property type="match status" value="1"/>
</dbReference>
<dbReference type="PANTHER" id="PTHR43547">
    <property type="entry name" value="TWO-COMPONENT HISTIDINE KINASE"/>
    <property type="match status" value="1"/>
</dbReference>
<organism evidence="16 17">
    <name type="scientific">Echinicola pacifica</name>
    <dbReference type="NCBI Taxonomy" id="346377"/>
    <lineage>
        <taxon>Bacteria</taxon>
        <taxon>Pseudomonadati</taxon>
        <taxon>Bacteroidota</taxon>
        <taxon>Cytophagia</taxon>
        <taxon>Cytophagales</taxon>
        <taxon>Cyclobacteriaceae</taxon>
        <taxon>Echinicola</taxon>
    </lineage>
</organism>
<evidence type="ECO:0000259" key="15">
    <source>
        <dbReference type="PROSITE" id="PS50110"/>
    </source>
</evidence>
<keyword evidence="7" id="KW-0067">ATP-binding</keyword>
<evidence type="ECO:0000256" key="8">
    <source>
        <dbReference type="ARBA" id="ARBA00023012"/>
    </source>
</evidence>
<dbReference type="Pfam" id="PF02518">
    <property type="entry name" value="HATPase_c"/>
    <property type="match status" value="1"/>
</dbReference>
<dbReference type="Gene3D" id="3.40.50.2300">
    <property type="match status" value="1"/>
</dbReference>
<reference evidence="16" key="1">
    <citation type="journal article" date="2014" name="Int. J. Syst. Evol. Microbiol.">
        <title>Complete genome sequence of Corynebacterium casei LMG S-19264T (=DSM 44701T), isolated from a smear-ripened cheese.</title>
        <authorList>
            <consortium name="US DOE Joint Genome Institute (JGI-PGF)"/>
            <person name="Walter F."/>
            <person name="Albersmeier A."/>
            <person name="Kalinowski J."/>
            <person name="Ruckert C."/>
        </authorList>
    </citation>
    <scope>NUCLEOTIDE SEQUENCE</scope>
    <source>
        <strain evidence="16">KCTC 12368</strain>
    </source>
</reference>
<evidence type="ECO:0000256" key="4">
    <source>
        <dbReference type="ARBA" id="ARBA00022679"/>
    </source>
</evidence>
<dbReference type="InterPro" id="IPR003961">
    <property type="entry name" value="FN3_dom"/>
</dbReference>
<evidence type="ECO:0000256" key="11">
    <source>
        <dbReference type="PROSITE-ProRule" id="PRU00169"/>
    </source>
</evidence>
<dbReference type="GO" id="GO:0005524">
    <property type="term" value="F:ATP binding"/>
    <property type="evidence" value="ECO:0007669"/>
    <property type="project" value="UniProtKB-KW"/>
</dbReference>
<feature type="transmembrane region" description="Helical" evidence="12">
    <location>
        <begin position="784"/>
        <end position="804"/>
    </location>
</feature>
<dbReference type="InterPro" id="IPR011110">
    <property type="entry name" value="Reg_prop"/>
</dbReference>
<dbReference type="Gene3D" id="3.30.565.10">
    <property type="entry name" value="Histidine kinase-like ATPase, C-terminal domain"/>
    <property type="match status" value="1"/>
</dbReference>
<evidence type="ECO:0000313" key="16">
    <source>
        <dbReference type="EMBL" id="GGZ30491.1"/>
    </source>
</evidence>
<dbReference type="Gene3D" id="2.60.40.10">
    <property type="entry name" value="Immunoglobulins"/>
    <property type="match status" value="1"/>
</dbReference>
<dbReference type="PROSITE" id="PS01124">
    <property type="entry name" value="HTH_ARAC_FAMILY_2"/>
    <property type="match status" value="1"/>
</dbReference>
<dbReference type="Gene3D" id="2.130.10.10">
    <property type="entry name" value="YVTN repeat-like/Quinoprotein amine dehydrogenase"/>
    <property type="match status" value="2"/>
</dbReference>
<dbReference type="GO" id="GO:0043565">
    <property type="term" value="F:sequence-specific DNA binding"/>
    <property type="evidence" value="ECO:0007669"/>
    <property type="project" value="InterPro"/>
</dbReference>
<keyword evidence="4" id="KW-0808">Transferase</keyword>
<evidence type="ECO:0000256" key="2">
    <source>
        <dbReference type="ARBA" id="ARBA00012438"/>
    </source>
</evidence>
<dbReference type="PROSITE" id="PS50109">
    <property type="entry name" value="HIS_KIN"/>
    <property type="match status" value="1"/>
</dbReference>
<dbReference type="FunFam" id="3.30.565.10:FF:000037">
    <property type="entry name" value="Hybrid sensor histidine kinase/response regulator"/>
    <property type="match status" value="1"/>
</dbReference>
<sequence>MKGRISLYLLLILGSITDLYAQTLKFEHYNEVNGLSQNSIRHIVQDRYGFLWIGTFSGLNRFDGYEFKPYLSSIEHPNAIPNDDITALELDEERGHLWIGTRNGLALFDMDSHQSQTFHRDVAISGSLPDEEIRSVMVDTHQRIWVGTKSSGLYQFSLQTNVFEKVALEGFTYIKEIFEDSQGAIWVGSYESAGVAKLSLDETGEVIRKQLFTIAVPNETQVNPYLNFIVEDHKSDIFVGTREGLYKLNREADTFENLYIDNAIIRDKLGPFFISVAQDPNGSYWLGTLGGLLRVDRLEDIADQKYQWYYSELYNDESLTDNMVSALFFDHSGTLWVGTENGLDKYNPSAIQYRYDTDISNYIGNQKPRIRGFAKTHDGKIISATRHNGLFISDGNGLHPLYHNQEDIASIFSVDGRVFYCGLWDGRILIFDYKLKTSRVIDIGIEASPVVAFAKVDEHTLVVGSHGDGARFMDIKLQQESLKLDRPLSTISINKIIVDTENNIWFATQSGVQRYDLRTKISKHYLAKENGTPGLSHDNVSDIVMDDAGRIWAATRKGLDYLDTEADVFRPAADMEDISGRWVTDLLNDHQGNLWLNINNNRVARYNIHNHEITMFYIDSGNRLDIFSFSGFYYDNDSSLYMGGKNGVITFSPRKLQANERSPKPVITNLKVQNRDIEVKDIVNGQVILPVDFNKSHTLVLENVNKNFSLTFSSPSFTNERFNKFSYILEGFDEDWTTVDFRQRTVQYTNLFFGTYKFRIKAKNSHGLWSEEAIYTIKILPPFWLTYQAVIIVVLLLIAVFYFVRRQLLTRSKLRQELLMEKVKRERDENLTKEKLKFFTNISHELRTPLTLILGPVKQLLENSKGQENQFQSSRFSLIHQNTQRLLNLVNQILDFRRAESGELKIKVTATDIVAHTQLTFRSFQDLAEDKEIKLNMIYGDQPIEGYIDRDKYDKILYNLLSNALKFTPRYGHIDLFLSLKQENGQSTLVVEVCDDGMGIPEDSQEKIFSRFYRVSENQENNTGTGIGLSLVHALVHLHKGSISLSSELGQGSTFTVLLPISKEAYEAAEIFSYASPEVPLPEPEKITLPASPGSADEARARVVVIEDNVELRNYLREFLSEYYQVFLAENGQAGLELCQKIKPSLCVADVMMPVMDGLQFCNKLKNNPEISHIPVILLTALSDNDDKIRGYTSGADGYVVKPFDPSLLKTRIENILKSRKELKARFSAEVEGEIRALAHSTIDEEFIMEVSRLIEGKLDDPELNTDYLCKELGMSTSKLYRKIKELTELAPNEFIRTFRLKKAAQLLRTRKYNVSEVTGMIGFNDPLYFSRCFKKQFGFPPSNLTK</sequence>
<evidence type="ECO:0000256" key="1">
    <source>
        <dbReference type="ARBA" id="ARBA00000085"/>
    </source>
</evidence>
<dbReference type="Gene3D" id="1.10.287.130">
    <property type="match status" value="1"/>
</dbReference>
<dbReference type="CDD" id="cd17574">
    <property type="entry name" value="REC_OmpR"/>
    <property type="match status" value="1"/>
</dbReference>
<dbReference type="InterPro" id="IPR005467">
    <property type="entry name" value="His_kinase_dom"/>
</dbReference>
<comment type="caution">
    <text evidence="16">The sequence shown here is derived from an EMBL/GenBank/DDBJ whole genome shotgun (WGS) entry which is preliminary data.</text>
</comment>
<comment type="catalytic activity">
    <reaction evidence="1">
        <text>ATP + protein L-histidine = ADP + protein N-phospho-L-histidine.</text>
        <dbReference type="EC" id="2.7.13.3"/>
    </reaction>
</comment>
<dbReference type="InterPro" id="IPR013783">
    <property type="entry name" value="Ig-like_fold"/>
</dbReference>
<keyword evidence="9" id="KW-0805">Transcription regulation</keyword>
<evidence type="ECO:0000259" key="14">
    <source>
        <dbReference type="PROSITE" id="PS50109"/>
    </source>
</evidence>
<keyword evidence="8" id="KW-0902">Two-component regulatory system</keyword>
<dbReference type="SMART" id="SM00388">
    <property type="entry name" value="HisKA"/>
    <property type="match status" value="1"/>
</dbReference>
<dbReference type="SUPFAM" id="SSF46689">
    <property type="entry name" value="Homeodomain-like"/>
    <property type="match status" value="1"/>
</dbReference>
<dbReference type="Pfam" id="PF12833">
    <property type="entry name" value="HTH_18"/>
    <property type="match status" value="1"/>
</dbReference>
<evidence type="ECO:0000259" key="13">
    <source>
        <dbReference type="PROSITE" id="PS01124"/>
    </source>
</evidence>
<keyword evidence="10" id="KW-0804">Transcription</keyword>
<dbReference type="Pfam" id="PF00512">
    <property type="entry name" value="HisKA"/>
    <property type="match status" value="1"/>
</dbReference>
<dbReference type="InterPro" id="IPR011123">
    <property type="entry name" value="Y_Y_Y"/>
</dbReference>
<feature type="domain" description="HTH araC/xylS-type" evidence="13">
    <location>
        <begin position="1249"/>
        <end position="1347"/>
    </location>
</feature>
<dbReference type="PANTHER" id="PTHR43547:SF2">
    <property type="entry name" value="HYBRID SIGNAL TRANSDUCTION HISTIDINE KINASE C"/>
    <property type="match status" value="1"/>
</dbReference>
<evidence type="ECO:0000256" key="3">
    <source>
        <dbReference type="ARBA" id="ARBA00022553"/>
    </source>
</evidence>
<dbReference type="SMART" id="SM00387">
    <property type="entry name" value="HATPase_c"/>
    <property type="match status" value="1"/>
</dbReference>
<dbReference type="SUPFAM" id="SSF101898">
    <property type="entry name" value="NHL repeat"/>
    <property type="match status" value="1"/>
</dbReference>
<keyword evidence="3 11" id="KW-0597">Phosphoprotein</keyword>
<dbReference type="InterPro" id="IPR036097">
    <property type="entry name" value="HisK_dim/P_sf"/>
</dbReference>
<reference evidence="16" key="2">
    <citation type="submission" date="2020-09" db="EMBL/GenBank/DDBJ databases">
        <authorList>
            <person name="Sun Q."/>
            <person name="Kim S."/>
        </authorList>
    </citation>
    <scope>NUCLEOTIDE SEQUENCE</scope>
    <source>
        <strain evidence="16">KCTC 12368</strain>
    </source>
</reference>
<name>A0A918Q3G2_9BACT</name>
<accession>A0A918Q3G2</accession>
<dbReference type="PROSITE" id="PS50110">
    <property type="entry name" value="RESPONSE_REGULATORY"/>
    <property type="match status" value="1"/>
</dbReference>
<evidence type="ECO:0000313" key="17">
    <source>
        <dbReference type="Proteomes" id="UP000619457"/>
    </source>
</evidence>
<dbReference type="InterPro" id="IPR001789">
    <property type="entry name" value="Sig_transdc_resp-reg_receiver"/>
</dbReference>
<dbReference type="Pfam" id="PF00072">
    <property type="entry name" value="Response_reg"/>
    <property type="match status" value="1"/>
</dbReference>
<dbReference type="InterPro" id="IPR004358">
    <property type="entry name" value="Sig_transdc_His_kin-like_C"/>
</dbReference>
<dbReference type="InterPro" id="IPR018060">
    <property type="entry name" value="HTH_AraC"/>
</dbReference>
<dbReference type="PRINTS" id="PR00344">
    <property type="entry name" value="BCTRLSENSOR"/>
</dbReference>
<dbReference type="InterPro" id="IPR009057">
    <property type="entry name" value="Homeodomain-like_sf"/>
</dbReference>
<dbReference type="GO" id="GO:0003700">
    <property type="term" value="F:DNA-binding transcription factor activity"/>
    <property type="evidence" value="ECO:0007669"/>
    <property type="project" value="InterPro"/>
</dbReference>
<dbReference type="RefSeq" id="WP_018474599.1">
    <property type="nucleotide sequence ID" value="NZ_BMWX01000004.1"/>
</dbReference>
<dbReference type="InterPro" id="IPR003594">
    <property type="entry name" value="HATPase_dom"/>
</dbReference>
<dbReference type="SUPFAM" id="SSF47384">
    <property type="entry name" value="Homodimeric domain of signal transducing histidine kinase"/>
    <property type="match status" value="1"/>
</dbReference>
<keyword evidence="12" id="KW-1133">Transmembrane helix</keyword>
<evidence type="ECO:0000256" key="7">
    <source>
        <dbReference type="ARBA" id="ARBA00022840"/>
    </source>
</evidence>
<evidence type="ECO:0000256" key="9">
    <source>
        <dbReference type="ARBA" id="ARBA00023015"/>
    </source>
</evidence>